<keyword evidence="4 6" id="KW-0067">ATP-binding</keyword>
<protein>
    <submittedName>
        <fullName evidence="6">Zinc transport system ATP-binding protein</fullName>
    </submittedName>
</protein>
<dbReference type="EMBL" id="PGET01000001">
    <property type="protein sequence ID" value="PJJ27545.1"/>
    <property type="molecule type" value="Genomic_DNA"/>
</dbReference>
<dbReference type="SMART" id="SM00382">
    <property type="entry name" value="AAA"/>
    <property type="match status" value="1"/>
</dbReference>
<dbReference type="SUPFAM" id="SSF52540">
    <property type="entry name" value="P-loop containing nucleoside triphosphate hydrolases"/>
    <property type="match status" value="1"/>
</dbReference>
<dbReference type="PANTHER" id="PTHR42734:SF17">
    <property type="entry name" value="METAL TRANSPORT SYSTEM ATP-BINDING PROTEIN TM_0124-RELATED"/>
    <property type="match status" value="1"/>
</dbReference>
<evidence type="ECO:0000313" key="6">
    <source>
        <dbReference type="EMBL" id="PJJ27545.1"/>
    </source>
</evidence>
<organism evidence="6 7">
    <name type="scientific">[Clostridium] celerecrescens 18A</name>
    <dbReference type="NCBI Taxonomy" id="1286362"/>
    <lineage>
        <taxon>Bacteria</taxon>
        <taxon>Bacillati</taxon>
        <taxon>Bacillota</taxon>
        <taxon>Clostridia</taxon>
        <taxon>Lachnospirales</taxon>
        <taxon>Lachnospiraceae</taxon>
        <taxon>Lacrimispora</taxon>
    </lineage>
</organism>
<gene>
    <name evidence="6" type="ORF">H171_1014</name>
</gene>
<evidence type="ECO:0000256" key="3">
    <source>
        <dbReference type="ARBA" id="ARBA00022741"/>
    </source>
</evidence>
<dbReference type="OrthoDB" id="9806726at2"/>
<dbReference type="InterPro" id="IPR027417">
    <property type="entry name" value="P-loop_NTPase"/>
</dbReference>
<comment type="caution">
    <text evidence="6">The sequence shown here is derived from an EMBL/GenBank/DDBJ whole genome shotgun (WGS) entry which is preliminary data.</text>
</comment>
<accession>A0A2M8Z288</accession>
<dbReference type="PROSITE" id="PS50893">
    <property type="entry name" value="ABC_TRANSPORTER_2"/>
    <property type="match status" value="1"/>
</dbReference>
<dbReference type="PANTHER" id="PTHR42734">
    <property type="entry name" value="METAL TRANSPORT SYSTEM ATP-BINDING PROTEIN TM_0124-RELATED"/>
    <property type="match status" value="1"/>
</dbReference>
<dbReference type="GO" id="GO:0016887">
    <property type="term" value="F:ATP hydrolysis activity"/>
    <property type="evidence" value="ECO:0007669"/>
    <property type="project" value="InterPro"/>
</dbReference>
<name>A0A2M8Z288_9FIRM</name>
<reference evidence="6 7" key="1">
    <citation type="submission" date="2017-11" db="EMBL/GenBank/DDBJ databases">
        <title>Understudied soil microbes with underappreciated capabilities: Untangling the Clostridium saccharolyticum group.</title>
        <authorList>
            <person name="Leschine S."/>
        </authorList>
    </citation>
    <scope>NUCLEOTIDE SEQUENCE [LARGE SCALE GENOMIC DNA]</scope>
    <source>
        <strain evidence="6 7">18A</strain>
    </source>
</reference>
<dbReference type="Proteomes" id="UP000231092">
    <property type="component" value="Unassembled WGS sequence"/>
</dbReference>
<keyword evidence="2" id="KW-0813">Transport</keyword>
<evidence type="ECO:0000259" key="5">
    <source>
        <dbReference type="PROSITE" id="PS50893"/>
    </source>
</evidence>
<evidence type="ECO:0000256" key="2">
    <source>
        <dbReference type="ARBA" id="ARBA00022448"/>
    </source>
</evidence>
<sequence>MNPLIQCSHVDFGYENQDAVVDVTMDVNPGEYVCIVGENGSGKSTLMKGLLGLLKPTDGVISVSDELKKSGIGYLPQQTAAQRDFPATVREVVISGCLSRRGSLPFYSGKEKKLAVKNMERLGIMGIAGKCYRELSGGQQQRTLIARALCATDKLLIMDEPITGLDPSAIAEFYEIIRRLNREEGVAILMVSHDVANVVKEADKILHLKREVLFYGTTKDYLKSNAGYIYTGGA</sequence>
<dbReference type="GO" id="GO:0005524">
    <property type="term" value="F:ATP binding"/>
    <property type="evidence" value="ECO:0007669"/>
    <property type="project" value="UniProtKB-KW"/>
</dbReference>
<dbReference type="InterPro" id="IPR003439">
    <property type="entry name" value="ABC_transporter-like_ATP-bd"/>
</dbReference>
<dbReference type="Pfam" id="PF00005">
    <property type="entry name" value="ABC_tran"/>
    <property type="match status" value="1"/>
</dbReference>
<dbReference type="Gene3D" id="3.40.50.300">
    <property type="entry name" value="P-loop containing nucleotide triphosphate hydrolases"/>
    <property type="match status" value="1"/>
</dbReference>
<dbReference type="RefSeq" id="WP_100304170.1">
    <property type="nucleotide sequence ID" value="NZ_PGET01000001.1"/>
</dbReference>
<keyword evidence="3" id="KW-0547">Nucleotide-binding</keyword>
<feature type="domain" description="ABC transporter" evidence="5">
    <location>
        <begin position="5"/>
        <end position="234"/>
    </location>
</feature>
<proteinExistence type="inferred from homology"/>
<evidence type="ECO:0000313" key="7">
    <source>
        <dbReference type="Proteomes" id="UP000231092"/>
    </source>
</evidence>
<evidence type="ECO:0000256" key="1">
    <source>
        <dbReference type="ARBA" id="ARBA00005417"/>
    </source>
</evidence>
<dbReference type="AlphaFoldDB" id="A0A2M8Z288"/>
<dbReference type="InterPro" id="IPR050153">
    <property type="entry name" value="Metal_Ion_Import_ABC"/>
</dbReference>
<comment type="similarity">
    <text evidence="1">Belongs to the ABC transporter superfamily.</text>
</comment>
<dbReference type="InterPro" id="IPR003593">
    <property type="entry name" value="AAA+_ATPase"/>
</dbReference>
<evidence type="ECO:0000256" key="4">
    <source>
        <dbReference type="ARBA" id="ARBA00022840"/>
    </source>
</evidence>